<reference evidence="2" key="1">
    <citation type="journal article" date="2013" name="Nat. Genet.">
        <title>The duck genome and transcriptome provide insight into an avian influenza virus reservoir species.</title>
        <authorList>
            <person name="Huang Y."/>
            <person name="Li Y."/>
            <person name="Burt D.W."/>
            <person name="Chen H."/>
            <person name="Zhang Y."/>
            <person name="Qian W."/>
            <person name="Kim H."/>
            <person name="Gan S."/>
            <person name="Zhao Y."/>
            <person name="Li J."/>
            <person name="Yi K."/>
            <person name="Feng H."/>
            <person name="Zhu P."/>
            <person name="Li B."/>
            <person name="Liu Q."/>
            <person name="Fairley S."/>
            <person name="Magor K.E."/>
            <person name="Du Z."/>
            <person name="Hu X."/>
            <person name="Goodman L."/>
            <person name="Tafer H."/>
            <person name="Vignal A."/>
            <person name="Lee T."/>
            <person name="Kim K.W."/>
            <person name="Sheng Z."/>
            <person name="An Y."/>
            <person name="Searle S."/>
            <person name="Herrero J."/>
            <person name="Groenen M.A."/>
            <person name="Crooijmans R.P."/>
            <person name="Faraut T."/>
            <person name="Cai Q."/>
            <person name="Webster R.G."/>
            <person name="Aldridge J.R."/>
            <person name="Warren W.C."/>
            <person name="Bartschat S."/>
            <person name="Kehr S."/>
            <person name="Marz M."/>
            <person name="Stadler P.F."/>
            <person name="Smith J."/>
            <person name="Kraus R.H."/>
            <person name="Zhao Y."/>
            <person name="Ren L."/>
            <person name="Fei J."/>
            <person name="Morisson M."/>
            <person name="Kaiser P."/>
            <person name="Griffin D.K."/>
            <person name="Rao M."/>
            <person name="Pitel F."/>
            <person name="Wang J."/>
            <person name="Li N."/>
        </authorList>
    </citation>
    <scope>NUCLEOTIDE SEQUENCE [LARGE SCALE GENOMIC DNA]</scope>
</reference>
<keyword evidence="2" id="KW-1185">Reference proteome</keyword>
<proteinExistence type="predicted"/>
<evidence type="ECO:0000313" key="1">
    <source>
        <dbReference type="EMBL" id="EOB03830.1"/>
    </source>
</evidence>
<sequence>MPDKPTRDDCMGLDERNLNSYLLNTIKKFKKLKFHRIIMLFMMKCIRKCRDLPTGIFPSTPGAAVFNSACIAKQPCPGATNSRASEPKLHIRTLEMGFSYLIEVTYRYFRIQYAVNICSSNVMFGLEDSSASEQVVLISSFDIKSTVAV</sequence>
<dbReference type="AlphaFoldDB" id="R0LQ25"/>
<evidence type="ECO:0000313" key="2">
    <source>
        <dbReference type="Proteomes" id="UP000296049"/>
    </source>
</evidence>
<organism evidence="1 2">
    <name type="scientific">Anas platyrhynchos</name>
    <name type="common">Mallard</name>
    <name type="synonym">Anas boschas</name>
    <dbReference type="NCBI Taxonomy" id="8839"/>
    <lineage>
        <taxon>Eukaryota</taxon>
        <taxon>Metazoa</taxon>
        <taxon>Chordata</taxon>
        <taxon>Craniata</taxon>
        <taxon>Vertebrata</taxon>
        <taxon>Euteleostomi</taxon>
        <taxon>Archelosauria</taxon>
        <taxon>Archosauria</taxon>
        <taxon>Dinosauria</taxon>
        <taxon>Saurischia</taxon>
        <taxon>Theropoda</taxon>
        <taxon>Coelurosauria</taxon>
        <taxon>Aves</taxon>
        <taxon>Neognathae</taxon>
        <taxon>Galloanserae</taxon>
        <taxon>Anseriformes</taxon>
        <taxon>Anatidae</taxon>
        <taxon>Anatinae</taxon>
        <taxon>Anas</taxon>
    </lineage>
</organism>
<protein>
    <submittedName>
        <fullName evidence="1">Uncharacterized protein</fullName>
    </submittedName>
</protein>
<gene>
    <name evidence="1" type="ORF">Anapl_00104</name>
</gene>
<name>R0LQ25_ANAPL</name>
<accession>R0LQ25</accession>
<dbReference type="EMBL" id="KB742833">
    <property type="protein sequence ID" value="EOB03830.1"/>
    <property type="molecule type" value="Genomic_DNA"/>
</dbReference>
<dbReference type="Proteomes" id="UP000296049">
    <property type="component" value="Unassembled WGS sequence"/>
</dbReference>